<evidence type="ECO:0000259" key="2">
    <source>
        <dbReference type="Pfam" id="PF13439"/>
    </source>
</evidence>
<dbReference type="Pfam" id="PF13439">
    <property type="entry name" value="Glyco_transf_4"/>
    <property type="match status" value="1"/>
</dbReference>
<accession>A0A2M7GAG6</accession>
<dbReference type="InterPro" id="IPR001296">
    <property type="entry name" value="Glyco_trans_1"/>
</dbReference>
<proteinExistence type="predicted"/>
<dbReference type="PANTHER" id="PTHR12526">
    <property type="entry name" value="GLYCOSYLTRANSFERASE"/>
    <property type="match status" value="1"/>
</dbReference>
<dbReference type="Gene3D" id="3.40.50.2000">
    <property type="entry name" value="Glycogen Phosphorylase B"/>
    <property type="match status" value="2"/>
</dbReference>
<dbReference type="GO" id="GO:0016757">
    <property type="term" value="F:glycosyltransferase activity"/>
    <property type="evidence" value="ECO:0007669"/>
    <property type="project" value="InterPro"/>
</dbReference>
<evidence type="ECO:0008006" key="5">
    <source>
        <dbReference type="Google" id="ProtNLM"/>
    </source>
</evidence>
<dbReference type="AlphaFoldDB" id="A0A2M7GAG6"/>
<protein>
    <recommendedName>
        <fullName evidence="5">Glycosyltransferase subfamily 4-like N-terminal domain-containing protein</fullName>
    </recommendedName>
</protein>
<organism evidence="3 4">
    <name type="scientific">bacterium (Candidatus Blackallbacteria) CG17_big_fil_post_rev_8_21_14_2_50_48_46</name>
    <dbReference type="NCBI Taxonomy" id="2014261"/>
    <lineage>
        <taxon>Bacteria</taxon>
        <taxon>Candidatus Blackallbacteria</taxon>
    </lineage>
</organism>
<evidence type="ECO:0000313" key="3">
    <source>
        <dbReference type="EMBL" id="PIW19152.1"/>
    </source>
</evidence>
<reference evidence="3 4" key="1">
    <citation type="submission" date="2017-09" db="EMBL/GenBank/DDBJ databases">
        <title>Depth-based differentiation of microbial function through sediment-hosted aquifers and enrichment of novel symbionts in the deep terrestrial subsurface.</title>
        <authorList>
            <person name="Probst A.J."/>
            <person name="Ladd B."/>
            <person name="Jarett J.K."/>
            <person name="Geller-Mcgrath D.E."/>
            <person name="Sieber C.M."/>
            <person name="Emerson J.B."/>
            <person name="Anantharaman K."/>
            <person name="Thomas B.C."/>
            <person name="Malmstrom R."/>
            <person name="Stieglmeier M."/>
            <person name="Klingl A."/>
            <person name="Woyke T."/>
            <person name="Ryan C.M."/>
            <person name="Banfield J.F."/>
        </authorList>
    </citation>
    <scope>NUCLEOTIDE SEQUENCE [LARGE SCALE GENOMIC DNA]</scope>
    <source>
        <strain evidence="3">CG17_big_fil_post_rev_8_21_14_2_50_48_46</strain>
    </source>
</reference>
<feature type="domain" description="Glycosyl transferase family 1" evidence="1">
    <location>
        <begin position="276"/>
        <end position="415"/>
    </location>
</feature>
<sequence length="615" mass="69404">MSCETECLNRRIQRYNTLRAKTRETEHENMRILMTMFGWQESGGGTILPRQIALGLQRRGHQVMVIYASTEHIPNAPAYTLSERSEEGVQLIGIHNWGLMIKNWVTAYLGGTNPEHEIENPAVWDIFRVYLNKFQPDIVHYHNFYALSMGFTDLPRAQNLPTFFTLHNFWLLCPTLYLYYQNQEVCAGVNETGSNCSQCTQSFFRGSLFTERRDRLREKAHTDLTRLFVSAPKIKEMLEAQGYWPEKIEVLKLGNLRAVRIWEGLGQKRAPFQGPTIRFGFMGSLLPVKGIHILFQAVQLLKGDFSVHVYGEAYPEQLDYLKSMDPLNRIRLEGSFKAEEQLAVLEKIDVGIVPSSCHEQAGMAVEEFLSGGVPVIVSDRGGLSYYLQPGTGAIFEADQPQRLAEVMQALIDQPEQICIWQAQIQAPVSFEQYIQAMESRYHETVLNHKSQDLHNRLAAEPGLNTGSEPDSESHFKILLVLDASEAWQPVLKSFLASFQAHDPLELVLLPQNLSSQAAQDLLLDWLESEGLDAESGPELLLLEPMEDLLELQALLSVVQVYFWSETAFQTNELALKAGLPLAGSALPAELKSATSPALVQDWLLKLGFSYFPGKS</sequence>
<comment type="caution">
    <text evidence="3">The sequence shown here is derived from an EMBL/GenBank/DDBJ whole genome shotgun (WGS) entry which is preliminary data.</text>
</comment>
<name>A0A2M7GAG6_9BACT</name>
<gene>
    <name evidence="3" type="ORF">COW36_01705</name>
</gene>
<evidence type="ECO:0000313" key="4">
    <source>
        <dbReference type="Proteomes" id="UP000231019"/>
    </source>
</evidence>
<feature type="domain" description="Glycosyltransferase subfamily 4-like N-terminal" evidence="2">
    <location>
        <begin position="43"/>
        <end position="251"/>
    </location>
</feature>
<dbReference type="SUPFAM" id="SSF53756">
    <property type="entry name" value="UDP-Glycosyltransferase/glycogen phosphorylase"/>
    <property type="match status" value="1"/>
</dbReference>
<dbReference type="Pfam" id="PF00534">
    <property type="entry name" value="Glycos_transf_1"/>
    <property type="match status" value="1"/>
</dbReference>
<dbReference type="Proteomes" id="UP000231019">
    <property type="component" value="Unassembled WGS sequence"/>
</dbReference>
<dbReference type="EMBL" id="PFFQ01000005">
    <property type="protein sequence ID" value="PIW19152.1"/>
    <property type="molecule type" value="Genomic_DNA"/>
</dbReference>
<dbReference type="InterPro" id="IPR028098">
    <property type="entry name" value="Glyco_trans_4-like_N"/>
</dbReference>
<evidence type="ECO:0000259" key="1">
    <source>
        <dbReference type="Pfam" id="PF00534"/>
    </source>
</evidence>